<dbReference type="EC" id="2.1.1.-" evidence="6"/>
<keyword evidence="4 6" id="KW-0808">Transferase</keyword>
<dbReference type="PANTHER" id="PTHR43648">
    <property type="entry name" value="ELECTRON TRANSFER FLAVOPROTEIN BETA SUBUNIT LYSINE METHYLTRANSFERASE"/>
    <property type="match status" value="1"/>
</dbReference>
<dbReference type="Proteomes" id="UP000217076">
    <property type="component" value="Unassembled WGS sequence"/>
</dbReference>
<keyword evidence="3 6" id="KW-0489">Methyltransferase</keyword>
<gene>
    <name evidence="6" type="primary">prmA</name>
    <name evidence="7" type="ORF">SAMN05421742_106176</name>
</gene>
<dbReference type="GO" id="GO:0032259">
    <property type="term" value="P:methylation"/>
    <property type="evidence" value="ECO:0007669"/>
    <property type="project" value="UniProtKB-KW"/>
</dbReference>
<evidence type="ECO:0000256" key="1">
    <source>
        <dbReference type="ARBA" id="ARBA00009741"/>
    </source>
</evidence>
<evidence type="ECO:0000313" key="8">
    <source>
        <dbReference type="Proteomes" id="UP000217076"/>
    </source>
</evidence>
<dbReference type="PANTHER" id="PTHR43648:SF1">
    <property type="entry name" value="ELECTRON TRANSFER FLAVOPROTEIN BETA SUBUNIT LYSINE METHYLTRANSFERASE"/>
    <property type="match status" value="1"/>
</dbReference>
<name>A0A1G8C1B0_9PROT</name>
<dbReference type="InterPro" id="IPR004498">
    <property type="entry name" value="Ribosomal_PrmA_MeTrfase"/>
</dbReference>
<organism evidence="7 8">
    <name type="scientific">Roseospirillum parvum</name>
    <dbReference type="NCBI Taxonomy" id="83401"/>
    <lineage>
        <taxon>Bacteria</taxon>
        <taxon>Pseudomonadati</taxon>
        <taxon>Pseudomonadota</taxon>
        <taxon>Alphaproteobacteria</taxon>
        <taxon>Rhodospirillales</taxon>
        <taxon>Rhodospirillaceae</taxon>
        <taxon>Roseospirillum</taxon>
    </lineage>
</organism>
<dbReference type="GO" id="GO:0005737">
    <property type="term" value="C:cytoplasm"/>
    <property type="evidence" value="ECO:0007669"/>
    <property type="project" value="UniProtKB-SubCell"/>
</dbReference>
<keyword evidence="7" id="KW-0689">Ribosomal protein</keyword>
<dbReference type="GO" id="GO:0016279">
    <property type="term" value="F:protein-lysine N-methyltransferase activity"/>
    <property type="evidence" value="ECO:0007669"/>
    <property type="project" value="RHEA"/>
</dbReference>
<evidence type="ECO:0000256" key="3">
    <source>
        <dbReference type="ARBA" id="ARBA00022603"/>
    </source>
</evidence>
<dbReference type="EMBL" id="FNCV01000006">
    <property type="protein sequence ID" value="SDH39242.1"/>
    <property type="molecule type" value="Genomic_DNA"/>
</dbReference>
<keyword evidence="8" id="KW-1185">Reference proteome</keyword>
<accession>A0A1G8C1B0</accession>
<dbReference type="InterPro" id="IPR029063">
    <property type="entry name" value="SAM-dependent_MTases_sf"/>
</dbReference>
<evidence type="ECO:0000256" key="4">
    <source>
        <dbReference type="ARBA" id="ARBA00022679"/>
    </source>
</evidence>
<comment type="subcellular location">
    <subcellularLocation>
        <location evidence="6">Cytoplasm</location>
    </subcellularLocation>
</comment>
<dbReference type="SUPFAM" id="SSF53335">
    <property type="entry name" value="S-adenosyl-L-methionine-dependent methyltransferases"/>
    <property type="match status" value="1"/>
</dbReference>
<feature type="binding site" evidence="6">
    <location>
        <position position="223"/>
    </location>
    <ligand>
        <name>S-adenosyl-L-methionine</name>
        <dbReference type="ChEBI" id="CHEBI:59789"/>
    </ligand>
</feature>
<comment type="catalytic activity">
    <reaction evidence="6">
        <text>L-lysyl-[protein] + 3 S-adenosyl-L-methionine = N(6),N(6),N(6)-trimethyl-L-lysyl-[protein] + 3 S-adenosyl-L-homocysteine + 3 H(+)</text>
        <dbReference type="Rhea" id="RHEA:54192"/>
        <dbReference type="Rhea" id="RHEA-COMP:9752"/>
        <dbReference type="Rhea" id="RHEA-COMP:13826"/>
        <dbReference type="ChEBI" id="CHEBI:15378"/>
        <dbReference type="ChEBI" id="CHEBI:29969"/>
        <dbReference type="ChEBI" id="CHEBI:57856"/>
        <dbReference type="ChEBI" id="CHEBI:59789"/>
        <dbReference type="ChEBI" id="CHEBI:61961"/>
    </reaction>
</comment>
<keyword evidence="2 6" id="KW-0963">Cytoplasm</keyword>
<evidence type="ECO:0000256" key="2">
    <source>
        <dbReference type="ARBA" id="ARBA00022490"/>
    </source>
</evidence>
<dbReference type="Gene3D" id="3.40.50.150">
    <property type="entry name" value="Vaccinia Virus protein VP39"/>
    <property type="match status" value="1"/>
</dbReference>
<feature type="binding site" evidence="6">
    <location>
        <position position="129"/>
    </location>
    <ligand>
        <name>S-adenosyl-L-methionine</name>
        <dbReference type="ChEBI" id="CHEBI:59789"/>
    </ligand>
</feature>
<dbReference type="HAMAP" id="MF_00735">
    <property type="entry name" value="Methyltr_PrmA"/>
    <property type="match status" value="1"/>
</dbReference>
<evidence type="ECO:0000313" key="7">
    <source>
        <dbReference type="EMBL" id="SDH39242.1"/>
    </source>
</evidence>
<keyword evidence="7" id="KW-0687">Ribonucleoprotein</keyword>
<dbReference type="AlphaFoldDB" id="A0A1G8C1B0"/>
<evidence type="ECO:0000256" key="5">
    <source>
        <dbReference type="ARBA" id="ARBA00022691"/>
    </source>
</evidence>
<evidence type="ECO:0000256" key="6">
    <source>
        <dbReference type="HAMAP-Rule" id="MF_00735"/>
    </source>
</evidence>
<feature type="binding site" evidence="6">
    <location>
        <position position="154"/>
    </location>
    <ligand>
        <name>S-adenosyl-L-methionine</name>
        <dbReference type="ChEBI" id="CHEBI:59789"/>
    </ligand>
</feature>
<keyword evidence="5 6" id="KW-0949">S-adenosyl-L-methionine</keyword>
<feature type="binding site" evidence="6">
    <location>
        <position position="176"/>
    </location>
    <ligand>
        <name>S-adenosyl-L-methionine</name>
        <dbReference type="ChEBI" id="CHEBI:59789"/>
    </ligand>
</feature>
<comment type="function">
    <text evidence="6">Methylates ribosomal protein L11.</text>
</comment>
<sequence>MWRLTVVVPAEAVPAVEGALSEVAEAVLAFEIEDGPEAGRWRLDGLTETPPDAAQRALLATLSGLPEDAFAVSQEAPRDWLAETARAFPPFSVAGFHIRGSHVAVPPAGRRRLMVDAATAFGSGEHETTAGCLEALAGLARAWPGGAPRVLDLGCGSGILAMAAARCWPGVVNAVDIDAEAVRVAAINARLNHLGPRLRVARADSPARPAVRRHGPYDLILANILARPLIALAPAVSAALAPGGRLVLAGLLAEQERAVRAAYRARGLVLARRRRRGRWTILELRHPLRRHP</sequence>
<proteinExistence type="inferred from homology"/>
<reference evidence="8" key="1">
    <citation type="submission" date="2016-10" db="EMBL/GenBank/DDBJ databases">
        <authorList>
            <person name="Varghese N."/>
            <person name="Submissions S."/>
        </authorList>
    </citation>
    <scope>NUCLEOTIDE SEQUENCE [LARGE SCALE GENOMIC DNA]</scope>
    <source>
        <strain evidence="8">930I</strain>
    </source>
</reference>
<dbReference type="GO" id="GO:0005840">
    <property type="term" value="C:ribosome"/>
    <property type="evidence" value="ECO:0007669"/>
    <property type="project" value="UniProtKB-KW"/>
</dbReference>
<dbReference type="Pfam" id="PF06325">
    <property type="entry name" value="PrmA"/>
    <property type="match status" value="1"/>
</dbReference>
<dbReference type="CDD" id="cd02440">
    <property type="entry name" value="AdoMet_MTases"/>
    <property type="match status" value="1"/>
</dbReference>
<dbReference type="STRING" id="83401.SAMN05421742_106176"/>
<protein>
    <recommendedName>
        <fullName evidence="6">Ribosomal protein L11 methyltransferase</fullName>
        <shortName evidence="6">L11 Mtase</shortName>
        <ecNumber evidence="6">2.1.1.-</ecNumber>
    </recommendedName>
</protein>
<comment type="similarity">
    <text evidence="1 6">Belongs to the methyltransferase superfamily. PrmA family.</text>
</comment>
<dbReference type="InterPro" id="IPR050078">
    <property type="entry name" value="Ribosomal_L11_MeTrfase_PrmA"/>
</dbReference>